<evidence type="ECO:0000313" key="3">
    <source>
        <dbReference type="Proteomes" id="UP000652761"/>
    </source>
</evidence>
<comment type="caution">
    <text evidence="2">The sequence shown here is derived from an EMBL/GenBank/DDBJ whole genome shotgun (WGS) entry which is preliminary data.</text>
</comment>
<dbReference type="Proteomes" id="UP000652761">
    <property type="component" value="Unassembled WGS sequence"/>
</dbReference>
<reference evidence="2" key="1">
    <citation type="submission" date="2017-07" db="EMBL/GenBank/DDBJ databases">
        <title>Taro Niue Genome Assembly and Annotation.</title>
        <authorList>
            <person name="Atibalentja N."/>
            <person name="Keating K."/>
            <person name="Fields C.J."/>
        </authorList>
    </citation>
    <scope>NUCLEOTIDE SEQUENCE</scope>
    <source>
        <strain evidence="2">Niue_2</strain>
        <tissue evidence="2">Leaf</tissue>
    </source>
</reference>
<accession>A0A843XF65</accession>
<evidence type="ECO:0000313" key="2">
    <source>
        <dbReference type="EMBL" id="MQM17865.1"/>
    </source>
</evidence>
<dbReference type="AlphaFoldDB" id="A0A843XF65"/>
<name>A0A843XF65_COLES</name>
<sequence length="59" mass="6292">MPLCAAETFHLGSCPGRTSSIGGRKRWNPQGGLQPMPARSPSGGRKCHKVTDDRQVCGL</sequence>
<organism evidence="2 3">
    <name type="scientific">Colocasia esculenta</name>
    <name type="common">Wild taro</name>
    <name type="synonym">Arum esculentum</name>
    <dbReference type="NCBI Taxonomy" id="4460"/>
    <lineage>
        <taxon>Eukaryota</taxon>
        <taxon>Viridiplantae</taxon>
        <taxon>Streptophyta</taxon>
        <taxon>Embryophyta</taxon>
        <taxon>Tracheophyta</taxon>
        <taxon>Spermatophyta</taxon>
        <taxon>Magnoliopsida</taxon>
        <taxon>Liliopsida</taxon>
        <taxon>Araceae</taxon>
        <taxon>Aroideae</taxon>
        <taxon>Colocasieae</taxon>
        <taxon>Colocasia</taxon>
    </lineage>
</organism>
<proteinExistence type="predicted"/>
<dbReference type="EMBL" id="NMUH01007814">
    <property type="protein sequence ID" value="MQM17865.1"/>
    <property type="molecule type" value="Genomic_DNA"/>
</dbReference>
<feature type="compositionally biased region" description="Basic and acidic residues" evidence="1">
    <location>
        <begin position="49"/>
        <end position="59"/>
    </location>
</feature>
<keyword evidence="3" id="KW-1185">Reference proteome</keyword>
<gene>
    <name evidence="2" type="ORF">Taro_050847</name>
</gene>
<evidence type="ECO:0000256" key="1">
    <source>
        <dbReference type="SAM" id="MobiDB-lite"/>
    </source>
</evidence>
<feature type="region of interest" description="Disordered" evidence="1">
    <location>
        <begin position="17"/>
        <end position="59"/>
    </location>
</feature>
<protein>
    <submittedName>
        <fullName evidence="2">Uncharacterized protein</fullName>
    </submittedName>
</protein>